<organism evidence="5 11">
    <name type="scientific">Burkholderia cepacia</name>
    <name type="common">Pseudomonas cepacia</name>
    <dbReference type="NCBI Taxonomy" id="292"/>
    <lineage>
        <taxon>Bacteria</taxon>
        <taxon>Pseudomonadati</taxon>
        <taxon>Pseudomonadota</taxon>
        <taxon>Betaproteobacteria</taxon>
        <taxon>Burkholderiales</taxon>
        <taxon>Burkholderiaceae</taxon>
        <taxon>Burkholderia</taxon>
        <taxon>Burkholderia cepacia complex</taxon>
    </lineage>
</organism>
<dbReference type="InterPro" id="IPR019734">
    <property type="entry name" value="TPR_rpt"/>
</dbReference>
<dbReference type="Proteomes" id="UP000645612">
    <property type="component" value="Unassembled WGS sequence"/>
</dbReference>
<evidence type="ECO:0000256" key="2">
    <source>
        <dbReference type="ARBA" id="ARBA00022803"/>
    </source>
</evidence>
<evidence type="ECO:0000313" key="7">
    <source>
        <dbReference type="EMBL" id="SQA57935.1"/>
    </source>
</evidence>
<dbReference type="Gene3D" id="1.25.40.10">
    <property type="entry name" value="Tetratricopeptide repeat domain"/>
    <property type="match status" value="2"/>
</dbReference>
<feature type="repeat" description="TPR" evidence="3">
    <location>
        <begin position="76"/>
        <end position="109"/>
    </location>
</feature>
<dbReference type="Pfam" id="PF13432">
    <property type="entry name" value="TPR_16"/>
    <property type="match status" value="1"/>
</dbReference>
<dbReference type="EMBL" id="UARD01000044">
    <property type="protein sequence ID" value="SQA57935.1"/>
    <property type="molecule type" value="Genomic_DNA"/>
</dbReference>
<reference evidence="8" key="1">
    <citation type="submission" date="2017-09" db="EMBL/GenBank/DDBJ databases">
        <title>FDA dAtabase for Regulatory Grade micrObial Sequences (FDA-ARGOS): Supporting development and validation of Infectious Disease Dx tests.</title>
        <authorList>
            <person name="Minogue T."/>
            <person name="Wolcott M."/>
            <person name="Wasieloski L."/>
            <person name="Aguilar W."/>
            <person name="Moore D."/>
            <person name="Tallon L.J."/>
            <person name="Sadzewicz L."/>
            <person name="Ott S."/>
            <person name="Zhao X."/>
            <person name="Nagaraj S."/>
            <person name="Vavikolanu K."/>
            <person name="Aluvathingal J."/>
            <person name="Nadendla S."/>
            <person name="Sichtig H."/>
        </authorList>
    </citation>
    <scope>NUCLEOTIDE SEQUENCE [LARGE SCALE GENOMIC DNA]</scope>
    <source>
        <strain evidence="8">FDAARGOS_388</strain>
    </source>
</reference>
<evidence type="ECO:0000313" key="10">
    <source>
        <dbReference type="Proteomes" id="UP000250416"/>
    </source>
</evidence>
<dbReference type="Proteomes" id="UP000248899">
    <property type="component" value="Unassembled WGS sequence"/>
</dbReference>
<reference evidence="7 10" key="4">
    <citation type="submission" date="2018-06" db="EMBL/GenBank/DDBJ databases">
        <authorList>
            <consortium name="Pathogen Informatics"/>
            <person name="Doyle S."/>
        </authorList>
    </citation>
    <scope>NUCLEOTIDE SEQUENCE [LARGE SCALE GENOMIC DNA]</scope>
    <source>
        <strain evidence="7 10">NCTC10661</strain>
    </source>
</reference>
<dbReference type="STRING" id="292.WI67_12940"/>
<evidence type="ECO:0000313" key="8">
    <source>
        <dbReference type="Proteomes" id="UP000218103"/>
    </source>
</evidence>
<evidence type="ECO:0000313" key="6">
    <source>
        <dbReference type="EMBL" id="RAQ02473.1"/>
    </source>
</evidence>
<gene>
    <name evidence="4" type="ORF">CO711_04145</name>
    <name evidence="6" type="ORF">DPR02_30960</name>
    <name evidence="5" type="ORF">JAO13_17580</name>
    <name evidence="7" type="ORF">NCTC10661_06282</name>
</gene>
<dbReference type="Pfam" id="PF13371">
    <property type="entry name" value="TPR_9"/>
    <property type="match status" value="1"/>
</dbReference>
<dbReference type="Proteomes" id="UP000250416">
    <property type="component" value="Unassembled WGS sequence"/>
</dbReference>
<dbReference type="EMBL" id="QLUZ01000025">
    <property type="protein sequence ID" value="RAQ02473.1"/>
    <property type="molecule type" value="Genomic_DNA"/>
</dbReference>
<dbReference type="PANTHER" id="PTHR44858">
    <property type="entry name" value="TETRATRICOPEPTIDE REPEAT PROTEIN 6"/>
    <property type="match status" value="1"/>
</dbReference>
<dbReference type="PROSITE" id="PS50293">
    <property type="entry name" value="TPR_REGION"/>
    <property type="match status" value="1"/>
</dbReference>
<dbReference type="InterPro" id="IPR050498">
    <property type="entry name" value="Ycf3"/>
</dbReference>
<keyword evidence="1" id="KW-0677">Repeat</keyword>
<evidence type="ECO:0000313" key="9">
    <source>
        <dbReference type="Proteomes" id="UP000248899"/>
    </source>
</evidence>
<dbReference type="PROSITE" id="PS50005">
    <property type="entry name" value="TPR"/>
    <property type="match status" value="2"/>
</dbReference>
<evidence type="ECO:0000256" key="1">
    <source>
        <dbReference type="ARBA" id="ARBA00022737"/>
    </source>
</evidence>
<accession>A0A124QEM2</accession>
<dbReference type="EMBL" id="JAEDXG010000016">
    <property type="protein sequence ID" value="MBH9698250.1"/>
    <property type="molecule type" value="Genomic_DNA"/>
</dbReference>
<dbReference type="InterPro" id="IPR011990">
    <property type="entry name" value="TPR-like_helical_dom_sf"/>
</dbReference>
<protein>
    <submittedName>
        <fullName evidence="7">Glycosyltransferase 9 family protein</fullName>
    </submittedName>
    <submittedName>
        <fullName evidence="5">Tetratricopeptide repeat protein</fullName>
    </submittedName>
</protein>
<dbReference type="OrthoDB" id="9798174at2"/>
<evidence type="ECO:0000313" key="5">
    <source>
        <dbReference type="EMBL" id="MBH9698250.1"/>
    </source>
</evidence>
<evidence type="ECO:0000313" key="11">
    <source>
        <dbReference type="Proteomes" id="UP000645612"/>
    </source>
</evidence>
<proteinExistence type="predicted"/>
<dbReference type="Proteomes" id="UP000218103">
    <property type="component" value="Chromosome 1"/>
</dbReference>
<dbReference type="EMBL" id="CP023518">
    <property type="protein sequence ID" value="ATF76710.1"/>
    <property type="molecule type" value="Genomic_DNA"/>
</dbReference>
<reference evidence="4" key="2">
    <citation type="submission" date="2017-09" db="EMBL/GenBank/DDBJ databases">
        <title>FDA dAtabase for Regulatory Grade micrObial Sequences (FDA-ARGOS): Supporting development and validation of Infectious Disease Dx tests.</title>
        <authorList>
            <person name="Minogue T."/>
            <person name="Wolcott M."/>
            <person name="Wasieloski L."/>
            <person name="Aguilar W."/>
            <person name="Moore D."/>
            <person name="Tallon L."/>
            <person name="Sadzewicz L."/>
            <person name="Ott S."/>
            <person name="Zhao X."/>
            <person name="Nagaraj S."/>
            <person name="Vavikolanu K."/>
            <person name="Aluvathingal J."/>
            <person name="Nadendla S."/>
            <person name="Sichtig H."/>
        </authorList>
    </citation>
    <scope>NUCLEOTIDE SEQUENCE</scope>
    <source>
        <strain evidence="4">FDAARGOS_388</strain>
    </source>
</reference>
<dbReference type="GeneID" id="56662354"/>
<dbReference type="SUPFAM" id="SSF48452">
    <property type="entry name" value="TPR-like"/>
    <property type="match status" value="1"/>
</dbReference>
<name>A0A124QEM2_BURCE</name>
<reference evidence="5" key="5">
    <citation type="submission" date="2020-12" db="EMBL/GenBank/DDBJ databases">
        <title>Burkholderia cepacia complex in Mexico.</title>
        <authorList>
            <person name="Estrada P."/>
        </authorList>
    </citation>
    <scope>NUCLEOTIDE SEQUENCE</scope>
    <source>
        <strain evidence="5">871</strain>
    </source>
</reference>
<keyword evidence="8" id="KW-1185">Reference proteome</keyword>
<dbReference type="SMART" id="SM00028">
    <property type="entry name" value="TPR"/>
    <property type="match status" value="4"/>
</dbReference>
<evidence type="ECO:0000313" key="4">
    <source>
        <dbReference type="EMBL" id="ATF76710.1"/>
    </source>
</evidence>
<keyword evidence="2 3" id="KW-0802">TPR repeat</keyword>
<feature type="repeat" description="TPR" evidence="3">
    <location>
        <begin position="110"/>
        <end position="143"/>
    </location>
</feature>
<dbReference type="RefSeq" id="WP_048028495.1">
    <property type="nucleotide sequence ID" value="NZ_BCNU01000030.1"/>
</dbReference>
<sequence>MTDKNPDFSPMRMRARGFVSQGRIEDALGLYGDILKVAPEDAATYADRGTTFAMIKKTALALNDLNRAIELGYTDPSAYCTLATIYLEGGAYQKSLDYFDKALKLNPDQPFVYFNRARAYETLGDINASIADLERCLTYDPDDALSAKIKERVAQLRARL</sequence>
<reference evidence="6 9" key="3">
    <citation type="submission" date="2018-06" db="EMBL/GenBank/DDBJ databases">
        <title>Towards the identification of Burkholderia cepacia strain which caused fatal septicemia.</title>
        <authorList>
            <person name="Bui L.A.T."/>
            <person name="Zakharova I.B."/>
            <person name="Shpak I.M."/>
            <person name="Teteryatnikova N."/>
            <person name="Ustinov D.V."/>
            <person name="Kuzyutina Y.A."/>
            <person name="Nguyen H.N."/>
            <person name="Antonov A.S."/>
            <person name="Avdyusheva E.F."/>
            <person name="Victorov D.V."/>
        </authorList>
    </citation>
    <scope>NUCLEOTIDE SEQUENCE [LARGE SCALE GENOMIC DNA]</scope>
    <source>
        <strain evidence="6 9">PT02</strain>
    </source>
</reference>
<dbReference type="AlphaFoldDB" id="A0A124QEM2"/>
<dbReference type="PANTHER" id="PTHR44858:SF1">
    <property type="entry name" value="UDP-N-ACETYLGLUCOSAMINE--PEPTIDE N-ACETYLGLUCOSAMINYLTRANSFERASE SPINDLY-RELATED"/>
    <property type="match status" value="1"/>
</dbReference>
<evidence type="ECO:0000256" key="3">
    <source>
        <dbReference type="PROSITE-ProRule" id="PRU00339"/>
    </source>
</evidence>